<accession>A0A8X6YLE3</accession>
<sequence>MSPDSCGFSHPYFPPFSVEMLGGLSNCNIYLSILKCGVWRNLEFSRWLESRAVGEVECEACEKESEKSLMGFSSFFITNFLLFIFFSPSFPLSVSLNYEFQESSSSSIGDFYESG</sequence>
<evidence type="ECO:0000313" key="2">
    <source>
        <dbReference type="EMBL" id="GFY72928.1"/>
    </source>
</evidence>
<gene>
    <name evidence="2" type="ORF">TNIN_154521</name>
</gene>
<name>A0A8X6YLE3_9ARAC</name>
<dbReference type="EMBL" id="BMAV01019736">
    <property type="protein sequence ID" value="GFY72928.1"/>
    <property type="molecule type" value="Genomic_DNA"/>
</dbReference>
<proteinExistence type="predicted"/>
<comment type="caution">
    <text evidence="2">The sequence shown here is derived from an EMBL/GenBank/DDBJ whole genome shotgun (WGS) entry which is preliminary data.</text>
</comment>
<reference evidence="2" key="1">
    <citation type="submission" date="2020-08" db="EMBL/GenBank/DDBJ databases">
        <title>Multicomponent nature underlies the extraordinary mechanical properties of spider dragline silk.</title>
        <authorList>
            <person name="Kono N."/>
            <person name="Nakamura H."/>
            <person name="Mori M."/>
            <person name="Yoshida Y."/>
            <person name="Ohtoshi R."/>
            <person name="Malay A.D."/>
            <person name="Moran D.A.P."/>
            <person name="Tomita M."/>
            <person name="Numata K."/>
            <person name="Arakawa K."/>
        </authorList>
    </citation>
    <scope>NUCLEOTIDE SEQUENCE</scope>
</reference>
<dbReference type="Proteomes" id="UP000886998">
    <property type="component" value="Unassembled WGS sequence"/>
</dbReference>
<dbReference type="AlphaFoldDB" id="A0A8X6YLE3"/>
<keyword evidence="1" id="KW-1133">Transmembrane helix</keyword>
<organism evidence="2 3">
    <name type="scientific">Trichonephila inaurata madagascariensis</name>
    <dbReference type="NCBI Taxonomy" id="2747483"/>
    <lineage>
        <taxon>Eukaryota</taxon>
        <taxon>Metazoa</taxon>
        <taxon>Ecdysozoa</taxon>
        <taxon>Arthropoda</taxon>
        <taxon>Chelicerata</taxon>
        <taxon>Arachnida</taxon>
        <taxon>Araneae</taxon>
        <taxon>Araneomorphae</taxon>
        <taxon>Entelegynae</taxon>
        <taxon>Araneoidea</taxon>
        <taxon>Nephilidae</taxon>
        <taxon>Trichonephila</taxon>
        <taxon>Trichonephila inaurata</taxon>
    </lineage>
</organism>
<feature type="transmembrane region" description="Helical" evidence="1">
    <location>
        <begin position="69"/>
        <end position="90"/>
    </location>
</feature>
<evidence type="ECO:0000256" key="1">
    <source>
        <dbReference type="SAM" id="Phobius"/>
    </source>
</evidence>
<protein>
    <submittedName>
        <fullName evidence="2">Uncharacterized protein</fullName>
    </submittedName>
</protein>
<evidence type="ECO:0000313" key="3">
    <source>
        <dbReference type="Proteomes" id="UP000886998"/>
    </source>
</evidence>
<keyword evidence="1" id="KW-0472">Membrane</keyword>
<keyword evidence="3" id="KW-1185">Reference proteome</keyword>
<keyword evidence="1" id="KW-0812">Transmembrane</keyword>